<name>A0A7L5BWD7_9RHOB</name>
<keyword evidence="2" id="KW-1185">Reference proteome</keyword>
<dbReference type="InterPro" id="IPR010667">
    <property type="entry name" value="Phage_T4_Gp19"/>
</dbReference>
<dbReference type="Proteomes" id="UP000503336">
    <property type="component" value="Chromosome"/>
</dbReference>
<dbReference type="Pfam" id="PF06841">
    <property type="entry name" value="Phage_T4_gp19"/>
    <property type="match status" value="1"/>
</dbReference>
<dbReference type="PANTHER" id="PTHR38009:SF1">
    <property type="entry name" value="CONSERVED HYPOTHETICAL PHAGE TAIL PROTEIN"/>
    <property type="match status" value="1"/>
</dbReference>
<reference evidence="1 2" key="1">
    <citation type="submission" date="2020-02" db="EMBL/GenBank/DDBJ databases">
        <title>complete genome sequence of Rhodobacteraceae bacterium.</title>
        <authorList>
            <person name="Park J."/>
            <person name="Kim Y.-S."/>
            <person name="Kim K.-H."/>
        </authorList>
    </citation>
    <scope>NUCLEOTIDE SEQUENCE [LARGE SCALE GENOMIC DNA]</scope>
    <source>
        <strain evidence="1 2">RR4-56</strain>
    </source>
</reference>
<evidence type="ECO:0000313" key="2">
    <source>
        <dbReference type="Proteomes" id="UP000503336"/>
    </source>
</evidence>
<proteinExistence type="predicted"/>
<dbReference type="EMBL" id="CP049056">
    <property type="protein sequence ID" value="QIE56032.1"/>
    <property type="molecule type" value="Genomic_DNA"/>
</dbReference>
<dbReference type="RefSeq" id="WP_165098718.1">
    <property type="nucleotide sequence ID" value="NZ_CP049056.1"/>
</dbReference>
<dbReference type="NCBIfam" id="TIGR02241">
    <property type="entry name" value="conserved hypothetical phage tail region protein"/>
    <property type="match status" value="1"/>
</dbReference>
<dbReference type="GO" id="GO:0005198">
    <property type="term" value="F:structural molecule activity"/>
    <property type="evidence" value="ECO:0007669"/>
    <property type="project" value="InterPro"/>
</dbReference>
<dbReference type="AlphaFoldDB" id="A0A7L5BWD7"/>
<gene>
    <name evidence="1" type="ORF">G5B40_11560</name>
</gene>
<protein>
    <submittedName>
        <fullName evidence="1">Phage tail protein</fullName>
    </submittedName>
</protein>
<dbReference type="InterPro" id="IPR011747">
    <property type="entry name" value="CHP02241"/>
</dbReference>
<accession>A0A7L5BWD7</accession>
<organism evidence="1 2">
    <name type="scientific">Pikeienuella piscinae</name>
    <dbReference type="NCBI Taxonomy" id="2748098"/>
    <lineage>
        <taxon>Bacteria</taxon>
        <taxon>Pseudomonadati</taxon>
        <taxon>Pseudomonadota</taxon>
        <taxon>Alphaproteobacteria</taxon>
        <taxon>Rhodobacterales</taxon>
        <taxon>Paracoccaceae</taxon>
        <taxon>Pikeienuella</taxon>
    </lineage>
</organism>
<sequence>MVDATLPFAYEFQPPVGFHFRVDFDLAEAGEQDIRFREVTGLSMELEEESYAEGGENRFTHKFPVRGSYPPLVLKRGLMTDSTVAAWVRDAVQNFTIRPATVWVTLLNDAHEPLETYTVVNAWPKKWVVSDFNAEASEIVVETLELAYAYFRVN</sequence>
<dbReference type="PANTHER" id="PTHR38009">
    <property type="entry name" value="CONSERVED HYPOTHETICAL PHAGE TAIL PROTEIN"/>
    <property type="match status" value="1"/>
</dbReference>
<dbReference type="KEGG" id="hdh:G5B40_11560"/>
<evidence type="ECO:0000313" key="1">
    <source>
        <dbReference type="EMBL" id="QIE56032.1"/>
    </source>
</evidence>